<dbReference type="PATRIC" id="fig|1297742.4.peg.3297"/>
<dbReference type="RefSeq" id="WP_002640125.1">
    <property type="nucleotide sequence ID" value="NZ_CP012109.1"/>
</dbReference>
<keyword evidence="3" id="KW-1185">Reference proteome</keyword>
<reference evidence="2 3" key="1">
    <citation type="journal article" date="2016" name="PLoS ONE">
        <title>Complete Genome Sequence and Comparative Genomics of a Novel Myxobacterium Myxococcus hansupus.</title>
        <authorList>
            <person name="Sharma G."/>
            <person name="Narwani T."/>
            <person name="Subramanian S."/>
        </authorList>
    </citation>
    <scope>NUCLEOTIDE SEQUENCE [LARGE SCALE GENOMIC DNA]</scope>
    <source>
        <strain evidence="3">mixupus</strain>
    </source>
</reference>
<organism evidence="2 3">
    <name type="scientific">Pseudomyxococcus hansupus</name>
    <dbReference type="NCBI Taxonomy" id="1297742"/>
    <lineage>
        <taxon>Bacteria</taxon>
        <taxon>Pseudomonadati</taxon>
        <taxon>Myxococcota</taxon>
        <taxon>Myxococcia</taxon>
        <taxon>Myxococcales</taxon>
        <taxon>Cystobacterineae</taxon>
        <taxon>Myxococcaceae</taxon>
        <taxon>Pseudomyxococcus</taxon>
    </lineage>
</organism>
<dbReference type="eggNOG" id="ENOG502Z7QK">
    <property type="taxonomic scope" value="Bacteria"/>
</dbReference>
<dbReference type="Proteomes" id="UP000009026">
    <property type="component" value="Chromosome"/>
</dbReference>
<dbReference type="STRING" id="1297742.A176_003268"/>
<protein>
    <submittedName>
        <fullName evidence="2">Uncharacterized protein</fullName>
    </submittedName>
</protein>
<accession>A0A0H4WS97</accession>
<dbReference type="EMBL" id="CP012109">
    <property type="protein sequence ID" value="AKQ66356.1"/>
    <property type="molecule type" value="Genomic_DNA"/>
</dbReference>
<sequence>MLTVVLLSLLAVPPVEVEVFVPLCDNALIECGRPPAGNPRALETNLYWGAMYGAERFLSRAPGFKVVSRAPGPNDSAVLRELVLERTAAKGERPVRMRLRAYAGDAIDTALEDFLRAAAGASRADLLVWAGHDRLMDREPPRVDSPAGATPRPVVVLACMSEQYFGPVLKTLGSSPIALTRTMMAPEAYLLEALATTVARHGPTETTAMRTALVEAYARYQRISVRAAGSVFSKLPPSEAAPSRTMESTGTDI</sequence>
<proteinExistence type="predicted"/>
<dbReference type="KEGG" id="mym:A176_003268"/>
<name>A0A0H4WS97_9BACT</name>
<evidence type="ECO:0000256" key="1">
    <source>
        <dbReference type="SAM" id="MobiDB-lite"/>
    </source>
</evidence>
<gene>
    <name evidence="2" type="ORF">A176_003268</name>
</gene>
<feature type="region of interest" description="Disordered" evidence="1">
    <location>
        <begin position="234"/>
        <end position="253"/>
    </location>
</feature>
<dbReference type="OrthoDB" id="1149281at2"/>
<evidence type="ECO:0000313" key="2">
    <source>
        <dbReference type="EMBL" id="AKQ66356.1"/>
    </source>
</evidence>
<dbReference type="AlphaFoldDB" id="A0A0H4WS97"/>
<evidence type="ECO:0000313" key="3">
    <source>
        <dbReference type="Proteomes" id="UP000009026"/>
    </source>
</evidence>